<keyword evidence="5" id="KW-1185">Reference proteome</keyword>
<dbReference type="Gene3D" id="2.80.10.50">
    <property type="match status" value="2"/>
</dbReference>
<dbReference type="EMBL" id="JADQTO010000001">
    <property type="protein sequence ID" value="MBG0560390.1"/>
    <property type="molecule type" value="Genomic_DNA"/>
</dbReference>
<evidence type="ECO:0000256" key="2">
    <source>
        <dbReference type="SAM" id="Phobius"/>
    </source>
</evidence>
<dbReference type="AlphaFoldDB" id="A0A931BZE2"/>
<feature type="domain" description="Ricin B lectin" evidence="3">
    <location>
        <begin position="324"/>
        <end position="479"/>
    </location>
</feature>
<dbReference type="SUPFAM" id="SSF50370">
    <property type="entry name" value="Ricin B-like lectins"/>
    <property type="match status" value="2"/>
</dbReference>
<keyword evidence="2" id="KW-0812">Transmembrane</keyword>
<dbReference type="InterPro" id="IPR035992">
    <property type="entry name" value="Ricin_B-like_lectins"/>
</dbReference>
<evidence type="ECO:0000256" key="1">
    <source>
        <dbReference type="SAM" id="MobiDB-lite"/>
    </source>
</evidence>
<name>A0A931BZE2_9ACTN</name>
<evidence type="ECO:0000259" key="3">
    <source>
        <dbReference type="SMART" id="SM00458"/>
    </source>
</evidence>
<feature type="domain" description="Ricin B lectin" evidence="3">
    <location>
        <begin position="164"/>
        <end position="312"/>
    </location>
</feature>
<feature type="transmembrane region" description="Helical" evidence="2">
    <location>
        <begin position="15"/>
        <end position="37"/>
    </location>
</feature>
<gene>
    <name evidence="4" type="ORF">I4J89_02765</name>
</gene>
<dbReference type="InterPro" id="IPR000772">
    <property type="entry name" value="Ricin_B_lectin"/>
</dbReference>
<organism evidence="4 5">
    <name type="scientific">Actinoplanes aureus</name>
    <dbReference type="NCBI Taxonomy" id="2792083"/>
    <lineage>
        <taxon>Bacteria</taxon>
        <taxon>Bacillati</taxon>
        <taxon>Actinomycetota</taxon>
        <taxon>Actinomycetes</taxon>
        <taxon>Micromonosporales</taxon>
        <taxon>Micromonosporaceae</taxon>
        <taxon>Actinoplanes</taxon>
    </lineage>
</organism>
<reference evidence="4" key="1">
    <citation type="submission" date="2020-11" db="EMBL/GenBank/DDBJ databases">
        <title>Isolation and identification of active actinomycetes.</title>
        <authorList>
            <person name="Sun X."/>
        </authorList>
    </citation>
    <scope>NUCLEOTIDE SEQUENCE</scope>
    <source>
        <strain evidence="4">NEAU-A11</strain>
    </source>
</reference>
<evidence type="ECO:0000313" key="5">
    <source>
        <dbReference type="Proteomes" id="UP000598146"/>
    </source>
</evidence>
<dbReference type="RefSeq" id="WP_196412178.1">
    <property type="nucleotide sequence ID" value="NZ_JADQTO010000001.1"/>
</dbReference>
<protein>
    <submittedName>
        <fullName evidence="4">RICIN domain-containing protein</fullName>
    </submittedName>
</protein>
<feature type="region of interest" description="Disordered" evidence="1">
    <location>
        <begin position="75"/>
        <end position="96"/>
    </location>
</feature>
<dbReference type="PROSITE" id="PS50231">
    <property type="entry name" value="RICIN_B_LECTIN"/>
    <property type="match status" value="2"/>
</dbReference>
<keyword evidence="2" id="KW-0472">Membrane</keyword>
<evidence type="ECO:0000313" key="4">
    <source>
        <dbReference type="EMBL" id="MBG0560390.1"/>
    </source>
</evidence>
<sequence>MKPLFRSPGDDRGSLPMAMLVTTIGLVLSVALLPLIVRQVVATRGFADRSSALNGAQVGLDVVMARVRAASESTNSNVRGRLEDMPQPCEPITGDAGVDGTGEKLLYVVTIKYYGEEGNDLGCDPLAELPFSAGVESIGSSTSGDTRTLTAKYTFWNENDNIPGGAIKVSSPTDKPLCMDSGTVPPAAGAPLVMKRCNGSSTQLFGYTEELYLKLINSEAPANDDLGMCLHAGATHATNSALVFQKCPNPTNTTPTRVYQWSLDGNSRFHSTSAASAIENLCVYVKTGNTVGSPVVLNTCTSSATQNIWRSDASVGAGMAGDRTNQLVNFAQFSRCLDVTNQEPGSSYMIAWFCKQSPVGAVDWNQIWVHPMPVAPEKFKTGTIEVTKNGTKYCLKSPLRAGGYPTTMACGARTAPELQWTVFHDTGVYATSYRIEDSAKLCLQPSDLNATVKDVHTDGTSRIKVATCSKSELQKWNAPPKLNQLTPISGVEEK</sequence>
<accession>A0A931BZE2</accession>
<keyword evidence="2" id="KW-1133">Transmembrane helix</keyword>
<dbReference type="SMART" id="SM00458">
    <property type="entry name" value="RICIN"/>
    <property type="match status" value="2"/>
</dbReference>
<proteinExistence type="predicted"/>
<comment type="caution">
    <text evidence="4">The sequence shown here is derived from an EMBL/GenBank/DDBJ whole genome shotgun (WGS) entry which is preliminary data.</text>
</comment>
<dbReference type="Proteomes" id="UP000598146">
    <property type="component" value="Unassembled WGS sequence"/>
</dbReference>